<dbReference type="NCBIfam" id="TIGR01499">
    <property type="entry name" value="folC"/>
    <property type="match status" value="1"/>
</dbReference>
<dbReference type="Gene3D" id="3.40.1190.10">
    <property type="entry name" value="Mur-like, catalytic domain"/>
    <property type="match status" value="1"/>
</dbReference>
<evidence type="ECO:0000256" key="4">
    <source>
        <dbReference type="ARBA" id="ARBA00022723"/>
    </source>
</evidence>
<dbReference type="InterPro" id="IPR036565">
    <property type="entry name" value="Mur-like_cat_sf"/>
</dbReference>
<dbReference type="Proteomes" id="UP000003494">
    <property type="component" value="Unassembled WGS sequence"/>
</dbReference>
<keyword evidence="5" id="KW-0547">Nucleotide-binding</keyword>
<evidence type="ECO:0000313" key="12">
    <source>
        <dbReference type="Proteomes" id="UP000003494"/>
    </source>
</evidence>
<comment type="caution">
    <text evidence="11">The sequence shown here is derived from an EMBL/GenBank/DDBJ whole genome shotgun (WGS) entry which is preliminary data.</text>
</comment>
<dbReference type="PROSITE" id="PS01011">
    <property type="entry name" value="FOLYLPOLYGLU_SYNT_1"/>
    <property type="match status" value="1"/>
</dbReference>
<evidence type="ECO:0000256" key="5">
    <source>
        <dbReference type="ARBA" id="ARBA00022741"/>
    </source>
</evidence>
<comment type="similarity">
    <text evidence="1">Belongs to the folylpolyglutamate synthase family.</text>
</comment>
<evidence type="ECO:0000256" key="3">
    <source>
        <dbReference type="ARBA" id="ARBA00022598"/>
    </source>
</evidence>
<dbReference type="GO" id="GO:0005524">
    <property type="term" value="F:ATP binding"/>
    <property type="evidence" value="ECO:0007669"/>
    <property type="project" value="UniProtKB-KW"/>
</dbReference>
<dbReference type="InterPro" id="IPR018109">
    <property type="entry name" value="Folylpolyglutamate_synth_CS"/>
</dbReference>
<dbReference type="GO" id="GO:0004326">
    <property type="term" value="F:tetrahydrofolylpolyglutamate synthase activity"/>
    <property type="evidence" value="ECO:0007669"/>
    <property type="project" value="UniProtKB-EC"/>
</dbReference>
<gene>
    <name evidence="11" type="primary">folC</name>
    <name evidence="11" type="ORF">GCWU000342_00513</name>
</gene>
<keyword evidence="3" id="KW-0436">Ligase</keyword>
<accession>C4G963</accession>
<dbReference type="GO" id="GO:0005737">
    <property type="term" value="C:cytoplasm"/>
    <property type="evidence" value="ECO:0007669"/>
    <property type="project" value="TreeGrafter"/>
</dbReference>
<keyword evidence="6" id="KW-0067">ATP-binding</keyword>
<evidence type="ECO:0000256" key="8">
    <source>
        <dbReference type="ARBA" id="ARBA00030592"/>
    </source>
</evidence>
<dbReference type="STRING" id="626523.GCWU000342_00513"/>
<dbReference type="EMBL" id="ACIP02000001">
    <property type="protein sequence ID" value="EEP29160.1"/>
    <property type="molecule type" value="Genomic_DNA"/>
</dbReference>
<name>C4G963_9FIRM</name>
<dbReference type="eggNOG" id="COG0285">
    <property type="taxonomic scope" value="Bacteria"/>
</dbReference>
<dbReference type="PANTHER" id="PTHR11136:SF0">
    <property type="entry name" value="DIHYDROFOLATE SYNTHETASE-RELATED"/>
    <property type="match status" value="1"/>
</dbReference>
<sequence>MTYQEIVDKIEKMRRFGRATGYQVSREMLDRLSHPEEGQRVIHIAGTNGKGSTAAILAYILAAQGFRVGLFSSPHLLRFNERIRILETEENRRGAFDAATAPRVITRQISDDAVRRLGEKILELPMELPPTMFDICFCMGLCYFREEVCDFVILETGLGGKYDSTRASSVVPLISIITSIGLDHTAILGNRPEEIAENKAGILRSGTRCILGPMEEAASRVIIRRCRQEGIPFWQVTKSRAKDIFLARGLKREDLALEGHYQLYNGACAILAAEILHEMGVTCQKGRKTDRARGSATTAPDSVREENQAFCRALRSGLAQVSWPGRMERVSYRGRQILIDGAHNPQGVDALAKSLRGFYPDTTCVFIIGILADKEYDLMLEEILPLAAEVVTVTVDSDRALQAERLAALIRGRGGCAHRAGSVSEALELAADICKRREGQGIRSPLVLFGSLYFVGQVKAFLADSPEEFRPEAAQKRESDI</sequence>
<evidence type="ECO:0000256" key="6">
    <source>
        <dbReference type="ARBA" id="ARBA00022840"/>
    </source>
</evidence>
<dbReference type="GO" id="GO:0008841">
    <property type="term" value="F:dihydrofolate synthase activity"/>
    <property type="evidence" value="ECO:0007669"/>
    <property type="project" value="TreeGrafter"/>
</dbReference>
<proteinExistence type="inferred from homology"/>
<evidence type="ECO:0000256" key="2">
    <source>
        <dbReference type="ARBA" id="ARBA00013025"/>
    </source>
</evidence>
<protein>
    <recommendedName>
        <fullName evidence="2">tetrahydrofolate synthase</fullName>
        <ecNumber evidence="2">6.3.2.17</ecNumber>
    </recommendedName>
    <alternativeName>
        <fullName evidence="8">Tetrahydrofolylpolyglutamate synthase</fullName>
    </alternativeName>
</protein>
<feature type="domain" description="Mur ligase C-terminal" evidence="10">
    <location>
        <begin position="325"/>
        <end position="433"/>
    </location>
</feature>
<evidence type="ECO:0000256" key="7">
    <source>
        <dbReference type="ARBA" id="ARBA00022842"/>
    </source>
</evidence>
<dbReference type="GO" id="GO:0046872">
    <property type="term" value="F:metal ion binding"/>
    <property type="evidence" value="ECO:0007669"/>
    <property type="project" value="UniProtKB-KW"/>
</dbReference>
<keyword evidence="12" id="KW-1185">Reference proteome</keyword>
<dbReference type="EC" id="6.3.2.17" evidence="2"/>
<dbReference type="SUPFAM" id="SSF53623">
    <property type="entry name" value="MurD-like peptide ligases, catalytic domain"/>
    <property type="match status" value="1"/>
</dbReference>
<keyword evidence="4" id="KW-0479">Metal-binding</keyword>
<dbReference type="SUPFAM" id="SSF53244">
    <property type="entry name" value="MurD-like peptide ligases, peptide-binding domain"/>
    <property type="match status" value="1"/>
</dbReference>
<dbReference type="HOGENOM" id="CLU_015869_1_2_9"/>
<dbReference type="InterPro" id="IPR001645">
    <property type="entry name" value="Folylpolyglutamate_synth"/>
</dbReference>
<dbReference type="AlphaFoldDB" id="C4G963"/>
<reference evidence="11" key="1">
    <citation type="submission" date="2009-04" db="EMBL/GenBank/DDBJ databases">
        <authorList>
            <person name="Weinstock G."/>
            <person name="Sodergren E."/>
            <person name="Clifton S."/>
            <person name="Fulton L."/>
            <person name="Fulton B."/>
            <person name="Courtney L."/>
            <person name="Fronick C."/>
            <person name="Harrison M."/>
            <person name="Strong C."/>
            <person name="Farmer C."/>
            <person name="Delahaunty K."/>
            <person name="Markovic C."/>
            <person name="Hall O."/>
            <person name="Minx P."/>
            <person name="Tomlinson C."/>
            <person name="Mitreva M."/>
            <person name="Nelson J."/>
            <person name="Hou S."/>
            <person name="Wollam A."/>
            <person name="Pepin K.H."/>
            <person name="Johnson M."/>
            <person name="Bhonagiri V."/>
            <person name="Nash W.E."/>
            <person name="Warren W."/>
            <person name="Chinwalla A."/>
            <person name="Mardis E.R."/>
            <person name="Wilson R.K."/>
        </authorList>
    </citation>
    <scope>NUCLEOTIDE SEQUENCE [LARGE SCALE GENOMIC DNA]</scope>
    <source>
        <strain evidence="11">DSM 14600</strain>
    </source>
</reference>
<evidence type="ECO:0000313" key="11">
    <source>
        <dbReference type="EMBL" id="EEP29160.1"/>
    </source>
</evidence>
<evidence type="ECO:0000256" key="9">
    <source>
        <dbReference type="ARBA" id="ARBA00047493"/>
    </source>
</evidence>
<comment type="catalytic activity">
    <reaction evidence="9">
        <text>(6S)-5,6,7,8-tetrahydrofolyl-(gamma-L-Glu)(n) + L-glutamate + ATP = (6S)-5,6,7,8-tetrahydrofolyl-(gamma-L-Glu)(n+1) + ADP + phosphate + H(+)</text>
        <dbReference type="Rhea" id="RHEA:10580"/>
        <dbReference type="Rhea" id="RHEA-COMP:14738"/>
        <dbReference type="Rhea" id="RHEA-COMP:14740"/>
        <dbReference type="ChEBI" id="CHEBI:15378"/>
        <dbReference type="ChEBI" id="CHEBI:29985"/>
        <dbReference type="ChEBI" id="CHEBI:30616"/>
        <dbReference type="ChEBI" id="CHEBI:43474"/>
        <dbReference type="ChEBI" id="CHEBI:141005"/>
        <dbReference type="ChEBI" id="CHEBI:456216"/>
        <dbReference type="EC" id="6.3.2.17"/>
    </reaction>
</comment>
<dbReference type="Pfam" id="PF02875">
    <property type="entry name" value="Mur_ligase_C"/>
    <property type="match status" value="1"/>
</dbReference>
<evidence type="ECO:0000259" key="10">
    <source>
        <dbReference type="Pfam" id="PF02875"/>
    </source>
</evidence>
<organism evidence="11 12">
    <name type="scientific">Shuttleworthella satelles DSM 14600</name>
    <dbReference type="NCBI Taxonomy" id="626523"/>
    <lineage>
        <taxon>Bacteria</taxon>
        <taxon>Bacillati</taxon>
        <taxon>Bacillota</taxon>
        <taxon>Clostridia</taxon>
        <taxon>Lachnospirales</taxon>
        <taxon>Lachnospiraceae</taxon>
        <taxon>Shuttleworthella</taxon>
    </lineage>
</organism>
<dbReference type="PIRSF" id="PIRSF001563">
    <property type="entry name" value="Folylpolyglu_synth"/>
    <property type="match status" value="1"/>
</dbReference>
<dbReference type="PANTHER" id="PTHR11136">
    <property type="entry name" value="FOLYLPOLYGLUTAMATE SYNTHASE-RELATED"/>
    <property type="match status" value="1"/>
</dbReference>
<dbReference type="Gene3D" id="3.90.190.20">
    <property type="entry name" value="Mur ligase, C-terminal domain"/>
    <property type="match status" value="1"/>
</dbReference>
<keyword evidence="7" id="KW-0460">Magnesium</keyword>
<evidence type="ECO:0000256" key="1">
    <source>
        <dbReference type="ARBA" id="ARBA00008276"/>
    </source>
</evidence>
<dbReference type="InterPro" id="IPR004101">
    <property type="entry name" value="Mur_ligase_C"/>
</dbReference>
<dbReference type="InterPro" id="IPR036615">
    <property type="entry name" value="Mur_ligase_C_dom_sf"/>
</dbReference>